<dbReference type="InterPro" id="IPR004043">
    <property type="entry name" value="LCCL"/>
</dbReference>
<sequence>MSASDIYCSHNEDVVLSCSGDGDPTGGKGYEEAEPALPKIPYAKLGSPFAGSKAQLDCSATLANTLVGAAPGTSAVATCPSGCASQDGKVTGSFMYTDDSNICKAAIHAGIIDDDGGDLVVTALFRPGSSFAGMSRLQGAESDLVLLQEEESLRIESHSGAQRVGIPDPAFSWSRAKGQMDPPNQGQVYDVEEVPDFTLSTVFTSSGSSDQDRTIFSNGYCGGIDLRLNKKNELVFACNPSGSITYTEKLKEDAGYATSITFSSGLVSLHVNGKLVLTKLLDARSVQLAGNFVDGIGKSFESSPAEEKFDGEITYVGFYRESMSSEQVKVEMVEARQRGRQR</sequence>
<dbReference type="PANTHER" id="PTHR31331:SF1">
    <property type="entry name" value="CYSTEINE RICH SECRETORY PROTEIN LCCL DOMAIN CONTAINING 2"/>
    <property type="match status" value="1"/>
</dbReference>
<dbReference type="AlphaFoldDB" id="A0A0G4HYS7"/>
<reference evidence="2" key="1">
    <citation type="submission" date="2014-11" db="EMBL/GenBank/DDBJ databases">
        <authorList>
            <person name="Otto D Thomas"/>
            <person name="Naeem Raeece"/>
        </authorList>
    </citation>
    <scope>NUCLEOTIDE SEQUENCE</scope>
</reference>
<dbReference type="VEuPathDB" id="CryptoDB:Cvel_9551"/>
<dbReference type="PANTHER" id="PTHR31331">
    <property type="entry name" value="LCCL DOMAIN PROTEIN (AFU_ORTHOLOGUE AFUA_5G08630)"/>
    <property type="match status" value="1"/>
</dbReference>
<dbReference type="Pfam" id="PF03815">
    <property type="entry name" value="LCCL"/>
    <property type="match status" value="1"/>
</dbReference>
<proteinExistence type="predicted"/>
<dbReference type="SUPFAM" id="SSF49899">
    <property type="entry name" value="Concanavalin A-like lectins/glucanases"/>
    <property type="match status" value="1"/>
</dbReference>
<dbReference type="InterPro" id="IPR013320">
    <property type="entry name" value="ConA-like_dom_sf"/>
</dbReference>
<feature type="domain" description="LCCL" evidence="1">
    <location>
        <begin position="52"/>
        <end position="122"/>
    </location>
</feature>
<name>A0A0G4HYS7_9ALVE</name>
<dbReference type="SMART" id="SM00603">
    <property type="entry name" value="LCCL"/>
    <property type="match status" value="1"/>
</dbReference>
<dbReference type="InterPro" id="IPR051957">
    <property type="entry name" value="CRISP-LCCL_domain"/>
</dbReference>
<dbReference type="Pfam" id="PF13385">
    <property type="entry name" value="Laminin_G_3"/>
    <property type="match status" value="1"/>
</dbReference>
<protein>
    <recommendedName>
        <fullName evidence="1">LCCL domain-containing protein</fullName>
    </recommendedName>
</protein>
<dbReference type="Gene3D" id="2.60.120.200">
    <property type="match status" value="1"/>
</dbReference>
<accession>A0A0G4HYS7</accession>
<gene>
    <name evidence="2" type="ORF">Cvel_9551</name>
</gene>
<dbReference type="PhylomeDB" id="A0A0G4HYS7"/>
<dbReference type="InterPro" id="IPR036609">
    <property type="entry name" value="LCCL_sf"/>
</dbReference>
<evidence type="ECO:0000259" key="1">
    <source>
        <dbReference type="PROSITE" id="PS50820"/>
    </source>
</evidence>
<evidence type="ECO:0000313" key="2">
    <source>
        <dbReference type="EMBL" id="CEM49693.1"/>
    </source>
</evidence>
<dbReference type="Gene3D" id="2.170.130.20">
    <property type="entry name" value="LCCL-like domain"/>
    <property type="match status" value="1"/>
</dbReference>
<dbReference type="PROSITE" id="PS50820">
    <property type="entry name" value="LCCL"/>
    <property type="match status" value="1"/>
</dbReference>
<dbReference type="SUPFAM" id="SSF69848">
    <property type="entry name" value="LCCL domain"/>
    <property type="match status" value="1"/>
</dbReference>
<dbReference type="EMBL" id="CDMZ01004420">
    <property type="protein sequence ID" value="CEM49693.1"/>
    <property type="molecule type" value="Genomic_DNA"/>
</dbReference>
<organism evidence="2">
    <name type="scientific">Chromera velia CCMP2878</name>
    <dbReference type="NCBI Taxonomy" id="1169474"/>
    <lineage>
        <taxon>Eukaryota</taxon>
        <taxon>Sar</taxon>
        <taxon>Alveolata</taxon>
        <taxon>Colpodellida</taxon>
        <taxon>Chromeraceae</taxon>
        <taxon>Chromera</taxon>
    </lineage>
</organism>